<proteinExistence type="predicted"/>
<dbReference type="GO" id="GO:0071456">
    <property type="term" value="P:cellular response to hypoxia"/>
    <property type="evidence" value="ECO:0007669"/>
    <property type="project" value="TreeGrafter"/>
</dbReference>
<evidence type="ECO:0000256" key="3">
    <source>
        <dbReference type="ARBA" id="ARBA00023163"/>
    </source>
</evidence>
<organism evidence="8 9">
    <name type="scientific">Romanomermis culicivorax</name>
    <name type="common">Nematode worm</name>
    <dbReference type="NCBI Taxonomy" id="13658"/>
    <lineage>
        <taxon>Eukaryota</taxon>
        <taxon>Metazoa</taxon>
        <taxon>Ecdysozoa</taxon>
        <taxon>Nematoda</taxon>
        <taxon>Enoplea</taxon>
        <taxon>Dorylaimia</taxon>
        <taxon>Mermithida</taxon>
        <taxon>Mermithoidea</taxon>
        <taxon>Mermithidae</taxon>
        <taxon>Romanomermis</taxon>
    </lineage>
</organism>
<keyword evidence="2" id="KW-0805">Transcription regulation</keyword>
<feature type="compositionally biased region" description="Basic and acidic residues" evidence="5">
    <location>
        <begin position="22"/>
        <end position="35"/>
    </location>
</feature>
<feature type="domain" description="PAS" evidence="6">
    <location>
        <begin position="107"/>
        <end position="143"/>
    </location>
</feature>
<dbReference type="PROSITE" id="PS50112">
    <property type="entry name" value="PAS"/>
    <property type="match status" value="1"/>
</dbReference>
<dbReference type="InterPro" id="IPR035965">
    <property type="entry name" value="PAS-like_dom_sf"/>
</dbReference>
<sequence length="425" mass="48603">MMDDLDQNFDLKKKNSSLIPKTSDKRREISRDAARQRRNNESDIFLKLQEVVPIVDEPKVSHVDRIALLRLAASYIRFRHIASKILTNGDDNNRKMDISIELSDCFSESKIGELLNGFLLIVDSSGFIIYASASVSKFLGVTQASDFSFKSRYLHSTTDLVGHNLSEFLKDDDLKEMLDVISRCQDNVQEKTFLRMKSVLGARGRSLNLRSALYKTISFSVVKRYVSMDHNICDLSDMSLSSSSTTSSLIENQTTPIVELKTMNNAGDQDENSDESVRTTPDIDFDNNNNELNSSALKYNENVSTKSDANCGKKSRRKKQKTVTSDGHFYFFVGSTMNQCGNSVETYCSHRCNDPGYLESRFWFLLKMFLNISSKSSRIIWFRLTEYLGYDVKALSGLSFYSLVHPLDLRKLQEDFKQSWFYINY</sequence>
<dbReference type="GO" id="GO:0000981">
    <property type="term" value="F:DNA-binding transcription factor activity, RNA polymerase II-specific"/>
    <property type="evidence" value="ECO:0007669"/>
    <property type="project" value="TreeGrafter"/>
</dbReference>
<feature type="domain" description="BHLH" evidence="7">
    <location>
        <begin position="25"/>
        <end position="79"/>
    </location>
</feature>
<evidence type="ECO:0000256" key="1">
    <source>
        <dbReference type="ARBA" id="ARBA00004123"/>
    </source>
</evidence>
<dbReference type="InterPro" id="IPR036638">
    <property type="entry name" value="HLH_DNA-bd_sf"/>
</dbReference>
<name>A0A915IVS7_ROMCU</name>
<evidence type="ECO:0000256" key="4">
    <source>
        <dbReference type="ARBA" id="ARBA00023242"/>
    </source>
</evidence>
<evidence type="ECO:0000259" key="6">
    <source>
        <dbReference type="PROSITE" id="PS50112"/>
    </source>
</evidence>
<dbReference type="PANTHER" id="PTHR23043:SF17">
    <property type="entry name" value="PROTEIN SIMILAR"/>
    <property type="match status" value="1"/>
</dbReference>
<dbReference type="Gene3D" id="3.30.450.20">
    <property type="entry name" value="PAS domain"/>
    <property type="match status" value="1"/>
</dbReference>
<dbReference type="Pfam" id="PF23171">
    <property type="entry name" value="bHLH_HIF1A"/>
    <property type="match status" value="1"/>
</dbReference>
<dbReference type="SUPFAM" id="SSF47459">
    <property type="entry name" value="HLH, helix-loop-helix DNA-binding domain"/>
    <property type="match status" value="1"/>
</dbReference>
<feature type="region of interest" description="Disordered" evidence="5">
    <location>
        <begin position="263"/>
        <end position="288"/>
    </location>
</feature>
<dbReference type="PANTHER" id="PTHR23043">
    <property type="entry name" value="HYPOXIA-INDUCIBLE FACTOR 1 ALPHA"/>
    <property type="match status" value="1"/>
</dbReference>
<keyword evidence="4" id="KW-0539">Nucleus</keyword>
<keyword evidence="8" id="KW-1185">Reference proteome</keyword>
<dbReference type="CDD" id="cd00130">
    <property type="entry name" value="PAS"/>
    <property type="match status" value="1"/>
</dbReference>
<comment type="subcellular location">
    <subcellularLocation>
        <location evidence="1">Nucleus</location>
    </subcellularLocation>
</comment>
<accession>A0A915IVS7</accession>
<dbReference type="PROSITE" id="PS50888">
    <property type="entry name" value="BHLH"/>
    <property type="match status" value="1"/>
</dbReference>
<protein>
    <submittedName>
        <fullName evidence="9">Uncharacterized protein</fullName>
    </submittedName>
</protein>
<evidence type="ECO:0000313" key="8">
    <source>
        <dbReference type="Proteomes" id="UP000887565"/>
    </source>
</evidence>
<dbReference type="WBParaSite" id="nRc.2.0.1.t18183-RA">
    <property type="protein sequence ID" value="nRc.2.0.1.t18183-RA"/>
    <property type="gene ID" value="nRc.2.0.1.g18183"/>
</dbReference>
<dbReference type="GO" id="GO:0000977">
    <property type="term" value="F:RNA polymerase II transcription regulatory region sequence-specific DNA binding"/>
    <property type="evidence" value="ECO:0007669"/>
    <property type="project" value="TreeGrafter"/>
</dbReference>
<evidence type="ECO:0000313" key="9">
    <source>
        <dbReference type="WBParaSite" id="nRc.2.0.1.t18183-RA"/>
    </source>
</evidence>
<dbReference type="SMART" id="SM00353">
    <property type="entry name" value="HLH"/>
    <property type="match status" value="1"/>
</dbReference>
<dbReference type="GO" id="GO:0010557">
    <property type="term" value="P:positive regulation of macromolecule biosynthetic process"/>
    <property type="evidence" value="ECO:0007669"/>
    <property type="project" value="UniProtKB-ARBA"/>
</dbReference>
<keyword evidence="3" id="KW-0804">Transcription</keyword>
<dbReference type="InterPro" id="IPR011598">
    <property type="entry name" value="bHLH_dom"/>
</dbReference>
<evidence type="ECO:0000259" key="7">
    <source>
        <dbReference type="PROSITE" id="PS50888"/>
    </source>
</evidence>
<dbReference type="GO" id="GO:0046983">
    <property type="term" value="F:protein dimerization activity"/>
    <property type="evidence" value="ECO:0007669"/>
    <property type="project" value="InterPro"/>
</dbReference>
<feature type="region of interest" description="Disordered" evidence="5">
    <location>
        <begin position="16"/>
        <end position="35"/>
    </location>
</feature>
<dbReference type="InterPro" id="IPR000014">
    <property type="entry name" value="PAS"/>
</dbReference>
<evidence type="ECO:0000256" key="5">
    <source>
        <dbReference type="SAM" id="MobiDB-lite"/>
    </source>
</evidence>
<evidence type="ECO:0000256" key="2">
    <source>
        <dbReference type="ARBA" id="ARBA00023015"/>
    </source>
</evidence>
<dbReference type="GO" id="GO:0005634">
    <property type="term" value="C:nucleus"/>
    <property type="evidence" value="ECO:0007669"/>
    <property type="project" value="UniProtKB-SubCell"/>
</dbReference>
<reference evidence="9" key="1">
    <citation type="submission" date="2022-11" db="UniProtKB">
        <authorList>
            <consortium name="WormBaseParasite"/>
        </authorList>
    </citation>
    <scope>IDENTIFICATION</scope>
</reference>
<dbReference type="AlphaFoldDB" id="A0A915IVS7"/>
<dbReference type="Proteomes" id="UP000887565">
    <property type="component" value="Unplaced"/>
</dbReference>
<dbReference type="SUPFAM" id="SSF55785">
    <property type="entry name" value="PYP-like sensor domain (PAS domain)"/>
    <property type="match status" value="1"/>
</dbReference>